<accession>A0A3N4HU25</accession>
<proteinExistence type="predicted"/>
<evidence type="ECO:0000313" key="2">
    <source>
        <dbReference type="Proteomes" id="UP000275078"/>
    </source>
</evidence>
<protein>
    <submittedName>
        <fullName evidence="1">Uncharacterized protein</fullName>
    </submittedName>
</protein>
<sequence>MNDDEIEIREGLDRMGFITITICNIVRPAEGKIQSALEDAAVPSSSETGGLPEASVQRKSALLESSDGSTDISNASLYRHFQLWIRALYDSDHVSRKNRCIVRFLRFAPARAWSMIDRLNELSLLLQKPEELQRGKRPEVLLWEFLEENAVTEIEKIIRPAELAAKIKAREADIHRFASHKRSLRKWESQEMPVELERMKFEDFHLQQKVEEYLRKMPELGCTMREKLERSVLRVFAEQLQYERQSVYRERITSNTDELAAFSKLVPITICLFPNCTCCYEDVPEGTPLTFDDMDELQAHILNDNITCRHAVGCFDSNTDRYAIFQELSKQCWLRLNASQFHCPLCKTPESTICGRVAEPSQGQSEMSSEDRLKRSDAISAHLNSHFRELLEESVRIIGECDGICERDGDGKIVVPPVPREKQNLNLGGNSFRRRLFQKLRYRTGG</sequence>
<keyword evidence="2" id="KW-1185">Reference proteome</keyword>
<name>A0A3N4HU25_ASCIM</name>
<dbReference type="Proteomes" id="UP000275078">
    <property type="component" value="Unassembled WGS sequence"/>
</dbReference>
<organism evidence="1 2">
    <name type="scientific">Ascobolus immersus RN42</name>
    <dbReference type="NCBI Taxonomy" id="1160509"/>
    <lineage>
        <taxon>Eukaryota</taxon>
        <taxon>Fungi</taxon>
        <taxon>Dikarya</taxon>
        <taxon>Ascomycota</taxon>
        <taxon>Pezizomycotina</taxon>
        <taxon>Pezizomycetes</taxon>
        <taxon>Pezizales</taxon>
        <taxon>Ascobolaceae</taxon>
        <taxon>Ascobolus</taxon>
    </lineage>
</organism>
<gene>
    <name evidence="1" type="ORF">BJ508DRAFT_351303</name>
</gene>
<dbReference type="EMBL" id="ML119737">
    <property type="protein sequence ID" value="RPA76787.1"/>
    <property type="molecule type" value="Genomic_DNA"/>
</dbReference>
<dbReference type="AlphaFoldDB" id="A0A3N4HU25"/>
<evidence type="ECO:0000313" key="1">
    <source>
        <dbReference type="EMBL" id="RPA76787.1"/>
    </source>
</evidence>
<reference evidence="1 2" key="1">
    <citation type="journal article" date="2018" name="Nat. Ecol. Evol.">
        <title>Pezizomycetes genomes reveal the molecular basis of ectomycorrhizal truffle lifestyle.</title>
        <authorList>
            <person name="Murat C."/>
            <person name="Payen T."/>
            <person name="Noel B."/>
            <person name="Kuo A."/>
            <person name="Morin E."/>
            <person name="Chen J."/>
            <person name="Kohler A."/>
            <person name="Krizsan K."/>
            <person name="Balestrini R."/>
            <person name="Da Silva C."/>
            <person name="Montanini B."/>
            <person name="Hainaut M."/>
            <person name="Levati E."/>
            <person name="Barry K.W."/>
            <person name="Belfiori B."/>
            <person name="Cichocki N."/>
            <person name="Clum A."/>
            <person name="Dockter R.B."/>
            <person name="Fauchery L."/>
            <person name="Guy J."/>
            <person name="Iotti M."/>
            <person name="Le Tacon F."/>
            <person name="Lindquist E.A."/>
            <person name="Lipzen A."/>
            <person name="Malagnac F."/>
            <person name="Mello A."/>
            <person name="Molinier V."/>
            <person name="Miyauchi S."/>
            <person name="Poulain J."/>
            <person name="Riccioni C."/>
            <person name="Rubini A."/>
            <person name="Sitrit Y."/>
            <person name="Splivallo R."/>
            <person name="Traeger S."/>
            <person name="Wang M."/>
            <person name="Zifcakova L."/>
            <person name="Wipf D."/>
            <person name="Zambonelli A."/>
            <person name="Paolocci F."/>
            <person name="Nowrousian M."/>
            <person name="Ottonello S."/>
            <person name="Baldrian P."/>
            <person name="Spatafora J.W."/>
            <person name="Henrissat B."/>
            <person name="Nagy L.G."/>
            <person name="Aury J.M."/>
            <person name="Wincker P."/>
            <person name="Grigoriev I.V."/>
            <person name="Bonfante P."/>
            <person name="Martin F.M."/>
        </authorList>
    </citation>
    <scope>NUCLEOTIDE SEQUENCE [LARGE SCALE GENOMIC DNA]</scope>
    <source>
        <strain evidence="1 2">RN42</strain>
    </source>
</reference>